<dbReference type="InterPro" id="IPR017871">
    <property type="entry name" value="ABC_transporter-like_CS"/>
</dbReference>
<dbReference type="PROSITE" id="PS50893">
    <property type="entry name" value="ABC_TRANSPORTER_2"/>
    <property type="match status" value="1"/>
</dbReference>
<comment type="subcellular location">
    <subcellularLocation>
        <location evidence="1">Cell membrane</location>
        <topology evidence="1">Peripheral membrane protein</topology>
    </subcellularLocation>
</comment>
<dbReference type="SMART" id="SM00382">
    <property type="entry name" value="AAA"/>
    <property type="match status" value="1"/>
</dbReference>
<evidence type="ECO:0000256" key="4">
    <source>
        <dbReference type="ARBA" id="ARBA00022741"/>
    </source>
</evidence>
<dbReference type="GO" id="GO:0005524">
    <property type="term" value="F:ATP binding"/>
    <property type="evidence" value="ECO:0007669"/>
    <property type="project" value="UniProtKB-KW"/>
</dbReference>
<dbReference type="Gene3D" id="3.40.50.300">
    <property type="entry name" value="P-loop containing nucleotide triphosphate hydrolases"/>
    <property type="match status" value="1"/>
</dbReference>
<evidence type="ECO:0000256" key="1">
    <source>
        <dbReference type="ARBA" id="ARBA00004202"/>
    </source>
</evidence>
<accession>A0A1H4ITN3</accession>
<keyword evidence="6" id="KW-0046">Antibiotic resistance</keyword>
<protein>
    <submittedName>
        <fullName evidence="8">ABC-2 type transport system ATP-binding protein</fullName>
    </submittedName>
</protein>
<evidence type="ECO:0000256" key="5">
    <source>
        <dbReference type="ARBA" id="ARBA00022840"/>
    </source>
</evidence>
<keyword evidence="3" id="KW-0813">Transport</keyword>
<reference evidence="9" key="1">
    <citation type="submission" date="2016-10" db="EMBL/GenBank/DDBJ databases">
        <authorList>
            <person name="Varghese N."/>
            <person name="Submissions S."/>
        </authorList>
    </citation>
    <scope>NUCLEOTIDE SEQUENCE [LARGE SCALE GENOMIC DNA]</scope>
    <source>
        <strain evidence="9">DSM 16089</strain>
    </source>
</reference>
<dbReference type="GO" id="GO:0016887">
    <property type="term" value="F:ATP hydrolysis activity"/>
    <property type="evidence" value="ECO:0007669"/>
    <property type="project" value="InterPro"/>
</dbReference>
<dbReference type="InterPro" id="IPR003593">
    <property type="entry name" value="AAA+_ATPase"/>
</dbReference>
<evidence type="ECO:0000259" key="7">
    <source>
        <dbReference type="PROSITE" id="PS50893"/>
    </source>
</evidence>
<dbReference type="InterPro" id="IPR027417">
    <property type="entry name" value="P-loop_NTPase"/>
</dbReference>
<feature type="domain" description="ABC transporter" evidence="7">
    <location>
        <begin position="6"/>
        <end position="234"/>
    </location>
</feature>
<dbReference type="GO" id="GO:0046677">
    <property type="term" value="P:response to antibiotic"/>
    <property type="evidence" value="ECO:0007669"/>
    <property type="project" value="UniProtKB-KW"/>
</dbReference>
<evidence type="ECO:0000313" key="9">
    <source>
        <dbReference type="Proteomes" id="UP000183750"/>
    </source>
</evidence>
<keyword evidence="4" id="KW-0547">Nucleotide-binding</keyword>
<dbReference type="AlphaFoldDB" id="A0A1H4ITN3"/>
<dbReference type="PROSITE" id="PS00211">
    <property type="entry name" value="ABC_TRANSPORTER_1"/>
    <property type="match status" value="1"/>
</dbReference>
<dbReference type="Proteomes" id="UP000183750">
    <property type="component" value="Unassembled WGS sequence"/>
</dbReference>
<keyword evidence="9" id="KW-1185">Reference proteome</keyword>
<evidence type="ECO:0000256" key="6">
    <source>
        <dbReference type="ARBA" id="ARBA00023251"/>
    </source>
</evidence>
<gene>
    <name evidence="8" type="ORF">SAMN04489807_0188</name>
</gene>
<dbReference type="OrthoDB" id="9804819at2"/>
<dbReference type="InterPro" id="IPR050763">
    <property type="entry name" value="ABC_transporter_ATP-binding"/>
</dbReference>
<proteinExistence type="inferred from homology"/>
<dbReference type="SUPFAM" id="SSF52540">
    <property type="entry name" value="P-loop containing nucleoside triphosphate hydrolases"/>
    <property type="match status" value="1"/>
</dbReference>
<name>A0A1H4ITN3_9MICO</name>
<dbReference type="EMBL" id="FNSQ01000005">
    <property type="protein sequence ID" value="SEB36582.1"/>
    <property type="molecule type" value="Genomic_DNA"/>
</dbReference>
<dbReference type="GO" id="GO:0005886">
    <property type="term" value="C:plasma membrane"/>
    <property type="evidence" value="ECO:0007669"/>
    <property type="project" value="UniProtKB-SubCell"/>
</dbReference>
<dbReference type="InterPro" id="IPR003439">
    <property type="entry name" value="ABC_transporter-like_ATP-bd"/>
</dbReference>
<dbReference type="Pfam" id="PF00005">
    <property type="entry name" value="ABC_tran"/>
    <property type="match status" value="1"/>
</dbReference>
<evidence type="ECO:0000313" key="8">
    <source>
        <dbReference type="EMBL" id="SEB36582.1"/>
    </source>
</evidence>
<dbReference type="PANTHER" id="PTHR42711:SF5">
    <property type="entry name" value="ABC TRANSPORTER ATP-BINDING PROTEIN NATA"/>
    <property type="match status" value="1"/>
</dbReference>
<sequence>MTDAAISVRGIEKSYKDLHVLRGVDFEVQKGSIFALLGSNGAGKTTMVRILSTLLKSDAGTATVQGVDVAADPLAVRQRISLTGQFAAVDEILTGRENLVLVAKLRHLPDADRVADLLLATFRLTDAGARKVGTYSGGMRRRLDIAMSLVGHPEVIYLDEPTTGLDPEARIEVWSVIKELAQTGTTVLLTTQYLDEAEQLADRIAILHEGRIIANGTLAELKRLLPAAKVEYVEKQPTLEEIFLTLIGPQAGSSTGKENAA</sequence>
<comment type="similarity">
    <text evidence="2">Belongs to the ABC transporter superfamily.</text>
</comment>
<keyword evidence="5 8" id="KW-0067">ATP-binding</keyword>
<dbReference type="PANTHER" id="PTHR42711">
    <property type="entry name" value="ABC TRANSPORTER ATP-BINDING PROTEIN"/>
    <property type="match status" value="1"/>
</dbReference>
<evidence type="ECO:0000256" key="2">
    <source>
        <dbReference type="ARBA" id="ARBA00005417"/>
    </source>
</evidence>
<dbReference type="RefSeq" id="WP_060928266.1">
    <property type="nucleotide sequence ID" value="NZ_FNSQ01000005.1"/>
</dbReference>
<organism evidence="8 9">
    <name type="scientific">Microbacterium hydrocarbonoxydans</name>
    <dbReference type="NCBI Taxonomy" id="273678"/>
    <lineage>
        <taxon>Bacteria</taxon>
        <taxon>Bacillati</taxon>
        <taxon>Actinomycetota</taxon>
        <taxon>Actinomycetes</taxon>
        <taxon>Micrococcales</taxon>
        <taxon>Microbacteriaceae</taxon>
        <taxon>Microbacterium</taxon>
    </lineage>
</organism>
<evidence type="ECO:0000256" key="3">
    <source>
        <dbReference type="ARBA" id="ARBA00022448"/>
    </source>
</evidence>